<reference evidence="3 4" key="1">
    <citation type="submission" date="2013-11" db="EMBL/GenBank/DDBJ databases">
        <title>The Genome Sequence of Fusobacterium sp. 7_1.</title>
        <authorList>
            <consortium name="The Broad Institute Genome Sequencing Platform"/>
            <person name="Earl A."/>
            <person name="Ward D."/>
            <person name="Feldgarden M."/>
            <person name="Gevers D."/>
            <person name="Strauss J."/>
            <person name="Ambrose C.E."/>
            <person name="Allen-Vercoe E."/>
            <person name="Walker B."/>
            <person name="Young S.K."/>
            <person name="Zeng Q."/>
            <person name="Gargeya S."/>
            <person name="Fitzgerald M."/>
            <person name="Haas B."/>
            <person name="Abouelleil A."/>
            <person name="Alvarado L."/>
            <person name="Arachchi H.M."/>
            <person name="Berlin A.M."/>
            <person name="Chapman S.B."/>
            <person name="Goldberg J."/>
            <person name="Griggs A."/>
            <person name="Gujja S."/>
            <person name="Hansen M."/>
            <person name="Howarth C."/>
            <person name="Imamovic A."/>
            <person name="Larimer J."/>
            <person name="McCowen C."/>
            <person name="Montmayeur A."/>
            <person name="Murphy C."/>
            <person name="Neiman D."/>
            <person name="Pearson M."/>
            <person name="Priest M."/>
            <person name="Roberts A."/>
            <person name="Saif S."/>
            <person name="Shea T."/>
            <person name="Sisk P."/>
            <person name="Sykes S."/>
            <person name="Wortman J."/>
            <person name="Nusbaum C."/>
            <person name="Birren B."/>
        </authorList>
    </citation>
    <scope>NUCLEOTIDE SEQUENCE [LARGE SCALE GENOMIC DNA]</scope>
    <source>
        <strain evidence="3 4">7_1</strain>
    </source>
</reference>
<name>A0A140PU65_9FUSO</name>
<accession>A0A140PU65</accession>
<evidence type="ECO:0000256" key="1">
    <source>
        <dbReference type="SAM" id="Coils"/>
    </source>
</evidence>
<gene>
    <name evidence="3" type="ORF">FSDG_01482</name>
</gene>
<keyword evidence="2" id="KW-0472">Membrane</keyword>
<dbReference type="KEGG" id="fne:FSDG_01482"/>
<organism evidence="3">
    <name type="scientific">Fusobacterium animalis 7_1</name>
    <dbReference type="NCBI Taxonomy" id="457405"/>
    <lineage>
        <taxon>Bacteria</taxon>
        <taxon>Fusobacteriati</taxon>
        <taxon>Fusobacteriota</taxon>
        <taxon>Fusobacteriia</taxon>
        <taxon>Fusobacteriales</taxon>
        <taxon>Fusobacteriaceae</taxon>
        <taxon>Fusobacterium</taxon>
    </lineage>
</organism>
<feature type="coiled-coil region" evidence="1">
    <location>
        <begin position="246"/>
        <end position="280"/>
    </location>
</feature>
<dbReference type="HOGENOM" id="CLU_739179_0_0_0"/>
<feature type="transmembrane region" description="Helical" evidence="2">
    <location>
        <begin position="351"/>
        <end position="372"/>
    </location>
</feature>
<keyword evidence="2" id="KW-0812">Transmembrane</keyword>
<evidence type="ECO:0000313" key="3">
    <source>
        <dbReference type="EMBL" id="EEO42923.1"/>
    </source>
</evidence>
<proteinExistence type="predicted"/>
<sequence length="374" mass="44307">MELLKDKNLFFKEEEENINQFYNMYQKKQKEIENTARNTFQNSIGPSGIQINIVNIDDFKEYIYSWLTGTFTHSITNGIISPFYYAFYYVELYACFFYFNYYYQSHYNFIPVPSYSPNYYKNPVISEVPIFYLLDYNIGYYFNKISWKDHCKNVKKTLTFIKENSLVLSEEGKYIENDMEILTGLFHKFMEIINSSNKVTVDELQNFEKEITEKLENKEYASYTINSLKRNVSYLDKYFLYIIDKNKNIEQNIENLLTKNKNVEEEIKTLSEENKTLSEENKKTKDFYLTVSGSVMALISLVTGNISLVNKDIAVQHIFIFNGSILVAILIFSYLFFSLYTKDTKTYPKKFIDTVGLTIIGFFISLLIYFLWIV</sequence>
<dbReference type="Proteomes" id="UP000002799">
    <property type="component" value="Chromosome"/>
</dbReference>
<keyword evidence="2" id="KW-1133">Transmembrane helix</keyword>
<evidence type="ECO:0000256" key="2">
    <source>
        <dbReference type="SAM" id="Phobius"/>
    </source>
</evidence>
<dbReference type="EMBL" id="CP007062">
    <property type="protein sequence ID" value="EEO42923.1"/>
    <property type="molecule type" value="Genomic_DNA"/>
</dbReference>
<evidence type="ECO:0000313" key="4">
    <source>
        <dbReference type="Proteomes" id="UP000002799"/>
    </source>
</evidence>
<dbReference type="AlphaFoldDB" id="A0A140PU65"/>
<protein>
    <submittedName>
        <fullName evidence="3">Uncharacterized protein</fullName>
    </submittedName>
</protein>
<keyword evidence="1" id="KW-0175">Coiled coil</keyword>
<feature type="transmembrane region" description="Helical" evidence="2">
    <location>
        <begin position="83"/>
        <end position="103"/>
    </location>
</feature>
<feature type="transmembrane region" description="Helical" evidence="2">
    <location>
        <begin position="287"/>
        <end position="306"/>
    </location>
</feature>
<dbReference type="RefSeq" id="WP_008701748.1">
    <property type="nucleotide sequence ID" value="NZ_AKBT01000001.1"/>
</dbReference>
<feature type="transmembrane region" description="Helical" evidence="2">
    <location>
        <begin position="318"/>
        <end position="339"/>
    </location>
</feature>